<feature type="modified residue" description="4-aspartylphosphate" evidence="1">
    <location>
        <position position="63"/>
    </location>
</feature>
<dbReference type="InterPro" id="IPR013655">
    <property type="entry name" value="PAS_fold_3"/>
</dbReference>
<dbReference type="PROSITE" id="PS50113">
    <property type="entry name" value="PAC"/>
    <property type="match status" value="1"/>
</dbReference>
<dbReference type="CDD" id="cd00130">
    <property type="entry name" value="PAS"/>
    <property type="match status" value="1"/>
</dbReference>
<dbReference type="InterPro" id="IPR035965">
    <property type="entry name" value="PAS-like_dom_sf"/>
</dbReference>
<evidence type="ECO:0000259" key="5">
    <source>
        <dbReference type="PROSITE" id="PS50883"/>
    </source>
</evidence>
<dbReference type="EMBL" id="FPKR01000004">
    <property type="protein sequence ID" value="SFZ74186.1"/>
    <property type="molecule type" value="Genomic_DNA"/>
</dbReference>
<dbReference type="AlphaFoldDB" id="A0A1K2HCZ7"/>
<dbReference type="Pfam" id="PF08447">
    <property type="entry name" value="PAS_3"/>
    <property type="match status" value="1"/>
</dbReference>
<dbReference type="InterPro" id="IPR001633">
    <property type="entry name" value="EAL_dom"/>
</dbReference>
<gene>
    <name evidence="7" type="ORF">SAMN02745887_01151</name>
</gene>
<dbReference type="FunFam" id="3.20.20.450:FF:000001">
    <property type="entry name" value="Cyclic di-GMP phosphodiesterase yahA"/>
    <property type="match status" value="1"/>
</dbReference>
<proteinExistence type="predicted"/>
<feature type="domain" description="Response regulatory" evidence="2">
    <location>
        <begin position="12"/>
        <end position="128"/>
    </location>
</feature>
<dbReference type="PANTHER" id="PTHR44757">
    <property type="entry name" value="DIGUANYLATE CYCLASE DGCP"/>
    <property type="match status" value="1"/>
</dbReference>
<dbReference type="SMART" id="SM00086">
    <property type="entry name" value="PAC"/>
    <property type="match status" value="1"/>
</dbReference>
<dbReference type="NCBIfam" id="TIGR00254">
    <property type="entry name" value="GGDEF"/>
    <property type="match status" value="1"/>
</dbReference>
<dbReference type="InterPro" id="IPR000014">
    <property type="entry name" value="PAS"/>
</dbReference>
<dbReference type="RefSeq" id="WP_072427689.1">
    <property type="nucleotide sequence ID" value="NZ_FPKR01000004.1"/>
</dbReference>
<dbReference type="Gene3D" id="3.30.70.270">
    <property type="match status" value="1"/>
</dbReference>
<dbReference type="InterPro" id="IPR029787">
    <property type="entry name" value="Nucleotide_cyclase"/>
</dbReference>
<dbReference type="Pfam" id="PF00072">
    <property type="entry name" value="Response_reg"/>
    <property type="match status" value="1"/>
</dbReference>
<dbReference type="STRING" id="1121279.SAMN02745887_01151"/>
<evidence type="ECO:0000313" key="8">
    <source>
        <dbReference type="Proteomes" id="UP000186513"/>
    </source>
</evidence>
<reference evidence="7 8" key="1">
    <citation type="submission" date="2016-11" db="EMBL/GenBank/DDBJ databases">
        <authorList>
            <person name="Jaros S."/>
            <person name="Januszkiewicz K."/>
            <person name="Wedrychowicz H."/>
        </authorList>
    </citation>
    <scope>NUCLEOTIDE SEQUENCE [LARGE SCALE GENOMIC DNA]</scope>
    <source>
        <strain evidence="7 8">DSM 18899</strain>
    </source>
</reference>
<dbReference type="Gene3D" id="3.20.20.450">
    <property type="entry name" value="EAL domain"/>
    <property type="match status" value="1"/>
</dbReference>
<dbReference type="InterPro" id="IPR001610">
    <property type="entry name" value="PAC"/>
</dbReference>
<feature type="domain" description="EAL" evidence="5">
    <location>
        <begin position="451"/>
        <end position="706"/>
    </location>
</feature>
<dbReference type="InterPro" id="IPR000160">
    <property type="entry name" value="GGDEF_dom"/>
</dbReference>
<dbReference type="CDD" id="cd00156">
    <property type="entry name" value="REC"/>
    <property type="match status" value="1"/>
</dbReference>
<dbReference type="SUPFAM" id="SSF55073">
    <property type="entry name" value="Nucleotide cyclase"/>
    <property type="match status" value="1"/>
</dbReference>
<dbReference type="SUPFAM" id="SSF141868">
    <property type="entry name" value="EAL domain-like"/>
    <property type="match status" value="1"/>
</dbReference>
<keyword evidence="8" id="KW-1185">Reference proteome</keyword>
<evidence type="ECO:0000259" key="3">
    <source>
        <dbReference type="PROSITE" id="PS50112"/>
    </source>
</evidence>
<feature type="domain" description="GGDEF" evidence="6">
    <location>
        <begin position="309"/>
        <end position="442"/>
    </location>
</feature>
<dbReference type="CDD" id="cd01949">
    <property type="entry name" value="GGDEF"/>
    <property type="match status" value="1"/>
</dbReference>
<dbReference type="NCBIfam" id="TIGR00229">
    <property type="entry name" value="sensory_box"/>
    <property type="match status" value="1"/>
</dbReference>
<dbReference type="CDD" id="cd01948">
    <property type="entry name" value="EAL"/>
    <property type="match status" value="1"/>
</dbReference>
<dbReference type="Gene3D" id="3.40.50.2300">
    <property type="match status" value="1"/>
</dbReference>
<dbReference type="SMART" id="SM00448">
    <property type="entry name" value="REC"/>
    <property type="match status" value="1"/>
</dbReference>
<dbReference type="PROSITE" id="PS50110">
    <property type="entry name" value="RESPONSE_REGULATORY"/>
    <property type="match status" value="1"/>
</dbReference>
<dbReference type="Gene3D" id="3.30.450.20">
    <property type="entry name" value="PAS domain"/>
    <property type="match status" value="1"/>
</dbReference>
<dbReference type="PANTHER" id="PTHR44757:SF2">
    <property type="entry name" value="BIOFILM ARCHITECTURE MAINTENANCE PROTEIN MBAA"/>
    <property type="match status" value="1"/>
</dbReference>
<dbReference type="InterPro" id="IPR000700">
    <property type="entry name" value="PAS-assoc_C"/>
</dbReference>
<dbReference type="SUPFAM" id="SSF52172">
    <property type="entry name" value="CheY-like"/>
    <property type="match status" value="1"/>
</dbReference>
<dbReference type="InterPro" id="IPR052155">
    <property type="entry name" value="Biofilm_reg_signaling"/>
</dbReference>
<dbReference type="Pfam" id="PF00990">
    <property type="entry name" value="GGDEF"/>
    <property type="match status" value="1"/>
</dbReference>
<evidence type="ECO:0000259" key="2">
    <source>
        <dbReference type="PROSITE" id="PS50110"/>
    </source>
</evidence>
<dbReference type="SMART" id="SM00091">
    <property type="entry name" value="PAS"/>
    <property type="match status" value="1"/>
</dbReference>
<keyword evidence="1" id="KW-0597">Phosphoprotein</keyword>
<accession>A0A1K2HCZ7</accession>
<dbReference type="InterPro" id="IPR001789">
    <property type="entry name" value="Sig_transdc_resp-reg_receiver"/>
</dbReference>
<feature type="domain" description="PAC" evidence="4">
    <location>
        <begin position="223"/>
        <end position="276"/>
    </location>
</feature>
<dbReference type="OrthoDB" id="9813903at2"/>
<feature type="domain" description="PAS" evidence="3">
    <location>
        <begin position="146"/>
        <end position="219"/>
    </location>
</feature>
<dbReference type="Pfam" id="PF00563">
    <property type="entry name" value="EAL"/>
    <property type="match status" value="1"/>
</dbReference>
<evidence type="ECO:0000256" key="1">
    <source>
        <dbReference type="PROSITE-ProRule" id="PRU00169"/>
    </source>
</evidence>
<dbReference type="PROSITE" id="PS50887">
    <property type="entry name" value="GGDEF"/>
    <property type="match status" value="1"/>
</dbReference>
<name>A0A1K2HCZ7_9NEIS</name>
<evidence type="ECO:0000259" key="4">
    <source>
        <dbReference type="PROSITE" id="PS50113"/>
    </source>
</evidence>
<dbReference type="SMART" id="SM00267">
    <property type="entry name" value="GGDEF"/>
    <property type="match status" value="1"/>
</dbReference>
<dbReference type="InterPro" id="IPR035919">
    <property type="entry name" value="EAL_sf"/>
</dbReference>
<dbReference type="PROSITE" id="PS50883">
    <property type="entry name" value="EAL"/>
    <property type="match status" value="1"/>
</dbReference>
<evidence type="ECO:0000259" key="6">
    <source>
        <dbReference type="PROSITE" id="PS50887"/>
    </source>
</evidence>
<dbReference type="SMART" id="SM00052">
    <property type="entry name" value="EAL"/>
    <property type="match status" value="1"/>
</dbReference>
<protein>
    <submittedName>
        <fullName evidence="7">PAS domain S-box-containing protein/diguanylate cyclase (GGDEF) domain-containing protein</fullName>
    </submittedName>
</protein>
<dbReference type="InterPro" id="IPR011006">
    <property type="entry name" value="CheY-like_superfamily"/>
</dbReference>
<dbReference type="Proteomes" id="UP000186513">
    <property type="component" value="Unassembled WGS sequence"/>
</dbReference>
<organism evidence="7 8">
    <name type="scientific">Chitinimonas taiwanensis DSM 18899</name>
    <dbReference type="NCBI Taxonomy" id="1121279"/>
    <lineage>
        <taxon>Bacteria</taxon>
        <taxon>Pseudomonadati</taxon>
        <taxon>Pseudomonadota</taxon>
        <taxon>Betaproteobacteria</taxon>
        <taxon>Neisseriales</taxon>
        <taxon>Chitinibacteraceae</taxon>
        <taxon>Chitinimonas</taxon>
    </lineage>
</organism>
<dbReference type="PROSITE" id="PS50112">
    <property type="entry name" value="PAS"/>
    <property type="match status" value="1"/>
</dbReference>
<dbReference type="SUPFAM" id="SSF55785">
    <property type="entry name" value="PYP-like sensor domain (PAS domain)"/>
    <property type="match status" value="1"/>
</dbReference>
<evidence type="ECO:0000313" key="7">
    <source>
        <dbReference type="EMBL" id="SFZ74186.1"/>
    </source>
</evidence>
<dbReference type="GO" id="GO:0000160">
    <property type="term" value="P:phosphorelay signal transduction system"/>
    <property type="evidence" value="ECO:0007669"/>
    <property type="project" value="InterPro"/>
</dbReference>
<dbReference type="InterPro" id="IPR043128">
    <property type="entry name" value="Rev_trsase/Diguanyl_cyclase"/>
</dbReference>
<sequence length="708" mass="80125">MLDTPPLNKSLRVLVVDDSEDDALLNVLALRRQGFEVYYRRVETADAMRTALEHERWDVVLSDYSMPQFSAQQALSVFRERLHLVPFIVVTGTIGEESAVAMMKAGVNDFVLKTHLKRLASVVERELREIGNRRAKFEAEQALRESQERYELAIRGANDGLWDWNIREHSLYFSARWKALLGYTEADELEPSPQTWRMLMHPDEVDSIRRQLVRHLKGETPHFEAEQRMRHRDGSWRWMLTRGMALIDPATGLAHRMAGSLTDITERKRAEEQMLYDALHDNLTGLANRAMFTDFLGFALGHAGRAPDYLCAVLCLNLERFRYINDSFGHATGDRILRITAERLSQVQRPGDVVARFGGDEFAILLDAISDPNEAIHFTEQMLAELAKPVDIEGHEVYPGARVGIALSSGGYAHPEEMIRDADTAMHRAKQHDRGKFEVFDRAMQGSMLRALKLEQEMRHALAAHEFLPYFQPIVDLQSGQIAAFEALVRWQRAEGKLVSPAEFIPLAEEIGLINDIGRQMLESAAQQIASWQTLFPDLLLRVSVNLSGKQFNQANLVEQIDQAIAQAGITPDRLELEITESILMDNTEAIIEMLEAIRSRGIQILMDDFGTGYSSLSYLHRFPSNVLKIDGSFVRQITEDHFSREIVRAIVLLARNLGMSVIAEGVETAEQLAALREMACDYAQGYFFAKPLPAAAATELIGAQRRW</sequence>